<dbReference type="PANTHER" id="PTHR31302">
    <property type="entry name" value="TRANSMEMBRANE PROTEIN WITH METALLOPHOSPHOESTERASE DOMAIN-RELATED"/>
    <property type="match status" value="1"/>
</dbReference>
<evidence type="ECO:0000259" key="1">
    <source>
        <dbReference type="Pfam" id="PF00149"/>
    </source>
</evidence>
<organism evidence="2 3">
    <name type="scientific">Anaerococcus octavius</name>
    <dbReference type="NCBI Taxonomy" id="54007"/>
    <lineage>
        <taxon>Bacteria</taxon>
        <taxon>Bacillati</taxon>
        <taxon>Bacillota</taxon>
        <taxon>Tissierellia</taxon>
        <taxon>Tissierellales</taxon>
        <taxon>Peptoniphilaceae</taxon>
        <taxon>Anaerococcus</taxon>
    </lineage>
</organism>
<gene>
    <name evidence="2" type="ORF">CYJ34_09380</name>
</gene>
<accession>A0A2I1M3M5</accession>
<proteinExistence type="predicted"/>
<dbReference type="InterPro" id="IPR004843">
    <property type="entry name" value="Calcineurin-like_PHP"/>
</dbReference>
<dbReference type="EMBL" id="PKGS01000012">
    <property type="protein sequence ID" value="PKZ14718.1"/>
    <property type="molecule type" value="Genomic_DNA"/>
</dbReference>
<dbReference type="InterPro" id="IPR051158">
    <property type="entry name" value="Metallophosphoesterase_sf"/>
</dbReference>
<sequence length="266" mass="30264">MKKKSKIILGLAAAAVGLGFYIDNQCFKAKEKKIELVSEKLQNPIKITQITDFHSNAIKNLDELLENIRQFKPDFIILTGDIIDYGKESKIDRSIYFLKKLSSLNIKTYYITGNHEESGPNLDVFLKEIDKLGIKYLKNDGEFLNINDNEIYIYGTSMFDFSYENYKASENSVNIILSHFSKNVRDNYREDEDFIFSGHTHGGQVRMPIVGGLIAPGEGILPDFDKGVFKYKNSIIYVDSGLGNTFLPLRFLDKIQYSNITLAPVV</sequence>
<keyword evidence="3" id="KW-1185">Reference proteome</keyword>
<evidence type="ECO:0000313" key="2">
    <source>
        <dbReference type="EMBL" id="PKZ14718.1"/>
    </source>
</evidence>
<dbReference type="RefSeq" id="WP_101541021.1">
    <property type="nucleotide sequence ID" value="NZ_PKGS01000012.1"/>
</dbReference>
<dbReference type="SUPFAM" id="SSF56300">
    <property type="entry name" value="Metallo-dependent phosphatases"/>
    <property type="match status" value="1"/>
</dbReference>
<dbReference type="Pfam" id="PF00149">
    <property type="entry name" value="Metallophos"/>
    <property type="match status" value="1"/>
</dbReference>
<dbReference type="InterPro" id="IPR029052">
    <property type="entry name" value="Metallo-depent_PP-like"/>
</dbReference>
<name>A0A2I1M3M5_9FIRM</name>
<dbReference type="PANTHER" id="PTHR31302:SF32">
    <property type="entry name" value="PHOSPHOESTERASE"/>
    <property type="match status" value="1"/>
</dbReference>
<dbReference type="AlphaFoldDB" id="A0A2I1M3M5"/>
<reference evidence="2 3" key="1">
    <citation type="submission" date="2017-12" db="EMBL/GenBank/DDBJ databases">
        <title>Phylogenetic diversity of female urinary microbiome.</title>
        <authorList>
            <person name="Thomas-White K."/>
            <person name="Wolfe A.J."/>
        </authorList>
    </citation>
    <scope>NUCLEOTIDE SEQUENCE [LARGE SCALE GENOMIC DNA]</scope>
    <source>
        <strain evidence="2 3">UMB0119</strain>
    </source>
</reference>
<dbReference type="GO" id="GO:0008758">
    <property type="term" value="F:UDP-2,3-diacylglucosamine hydrolase activity"/>
    <property type="evidence" value="ECO:0007669"/>
    <property type="project" value="TreeGrafter"/>
</dbReference>
<dbReference type="GO" id="GO:0009245">
    <property type="term" value="P:lipid A biosynthetic process"/>
    <property type="evidence" value="ECO:0007669"/>
    <property type="project" value="TreeGrafter"/>
</dbReference>
<dbReference type="Proteomes" id="UP000234335">
    <property type="component" value="Unassembled WGS sequence"/>
</dbReference>
<evidence type="ECO:0000313" key="3">
    <source>
        <dbReference type="Proteomes" id="UP000234335"/>
    </source>
</evidence>
<comment type="caution">
    <text evidence="2">The sequence shown here is derived from an EMBL/GenBank/DDBJ whole genome shotgun (WGS) entry which is preliminary data.</text>
</comment>
<dbReference type="Gene3D" id="3.60.21.10">
    <property type="match status" value="1"/>
</dbReference>
<protein>
    <submittedName>
        <fullName evidence="2">Phosphoesterase</fullName>
    </submittedName>
</protein>
<dbReference type="GO" id="GO:0016020">
    <property type="term" value="C:membrane"/>
    <property type="evidence" value="ECO:0007669"/>
    <property type="project" value="GOC"/>
</dbReference>
<feature type="domain" description="Calcineurin-like phosphoesterase" evidence="1">
    <location>
        <begin position="45"/>
        <end position="202"/>
    </location>
</feature>